<feature type="signal peptide" evidence="2">
    <location>
        <begin position="1"/>
        <end position="21"/>
    </location>
</feature>
<name>A0ABZ2W2Z5_9GAMM</name>
<keyword evidence="4" id="KW-1185">Reference proteome</keyword>
<reference evidence="3 4" key="1">
    <citation type="submission" date="2022-07" db="EMBL/GenBank/DDBJ databases">
        <title>A copper resistant bacterium isolated from sediment samples of deep sea hydrothermal areas.</title>
        <authorList>
            <person name="Zeng X."/>
        </authorList>
    </citation>
    <scope>NUCLEOTIDE SEQUENCE [LARGE SCALE GENOMIC DNA]</scope>
    <source>
        <strain evidence="4">CuT 6</strain>
    </source>
</reference>
<accession>A0ABZ2W2Z5</accession>
<dbReference type="Proteomes" id="UP001475781">
    <property type="component" value="Chromosome"/>
</dbReference>
<dbReference type="RefSeq" id="WP_341581985.1">
    <property type="nucleotide sequence ID" value="NZ_CP101118.1"/>
</dbReference>
<gene>
    <name evidence="3" type="ORF">NLK58_02525</name>
</gene>
<keyword evidence="2" id="KW-0732">Signal</keyword>
<evidence type="ECO:0000256" key="2">
    <source>
        <dbReference type="SAM" id="SignalP"/>
    </source>
</evidence>
<feature type="region of interest" description="Disordered" evidence="1">
    <location>
        <begin position="44"/>
        <end position="64"/>
    </location>
</feature>
<proteinExistence type="predicted"/>
<sequence length="102" mass="10912">MKFTAISFTFFSALMSSVVVAEKPHAFPDGASAIENLPFTVGASDRNSASTTRQAPSFDKASQQRLPSFAPASLKAPKAARTMEKHEAQKIKARSIIADPNS</sequence>
<evidence type="ECO:0000313" key="3">
    <source>
        <dbReference type="EMBL" id="WZF89108.1"/>
    </source>
</evidence>
<feature type="chain" id="PRO_5046646044" evidence="2">
    <location>
        <begin position="22"/>
        <end position="102"/>
    </location>
</feature>
<evidence type="ECO:0000256" key="1">
    <source>
        <dbReference type="SAM" id="MobiDB-lite"/>
    </source>
</evidence>
<organism evidence="3 4">
    <name type="scientific">Marinobacter metalliresistant</name>
    <dbReference type="NCBI Taxonomy" id="2961995"/>
    <lineage>
        <taxon>Bacteria</taxon>
        <taxon>Pseudomonadati</taxon>
        <taxon>Pseudomonadota</taxon>
        <taxon>Gammaproteobacteria</taxon>
        <taxon>Pseudomonadales</taxon>
        <taxon>Marinobacteraceae</taxon>
        <taxon>Marinobacter</taxon>
    </lineage>
</organism>
<dbReference type="EMBL" id="CP101118">
    <property type="protein sequence ID" value="WZF89108.1"/>
    <property type="molecule type" value="Genomic_DNA"/>
</dbReference>
<evidence type="ECO:0000313" key="4">
    <source>
        <dbReference type="Proteomes" id="UP001475781"/>
    </source>
</evidence>
<protein>
    <submittedName>
        <fullName evidence="3">Uncharacterized protein</fullName>
    </submittedName>
</protein>
<feature type="compositionally biased region" description="Polar residues" evidence="1">
    <location>
        <begin position="45"/>
        <end position="64"/>
    </location>
</feature>